<keyword evidence="2 5" id="KW-0547">Nucleotide-binding</keyword>
<keyword evidence="5 7" id="KW-0808">Transferase</keyword>
<dbReference type="InterPro" id="IPR027417">
    <property type="entry name" value="P-loop_NTPase"/>
</dbReference>
<dbReference type="PANTHER" id="PTHR10695:SF46">
    <property type="entry name" value="BIFUNCTIONAL COENZYME A SYNTHASE-RELATED"/>
    <property type="match status" value="1"/>
</dbReference>
<dbReference type="CDD" id="cd02022">
    <property type="entry name" value="DPCK"/>
    <property type="match status" value="1"/>
</dbReference>
<evidence type="ECO:0000256" key="2">
    <source>
        <dbReference type="ARBA" id="ARBA00022741"/>
    </source>
</evidence>
<keyword evidence="8" id="KW-1185">Reference proteome</keyword>
<sequence>MIVGLTGGIGSGKSSLAELLVAEGVHRVDADLVARQVVAPESPALAKIAQHFGDDILIDGELNRAKLRQLVFSHAEHKQWLDNLLHPIIREEILRQLALGQSPYQLLEAPLLFENNLDSYCEKTVLVDLPVELQLERAASRDESSHQQIQAIIDAQMSRTEKQQRADIIIDNALDRSHLEKQAKQLHLQLSALANKR</sequence>
<evidence type="ECO:0000256" key="1">
    <source>
        <dbReference type="ARBA" id="ARBA00009018"/>
    </source>
</evidence>
<dbReference type="AlphaFoldDB" id="A0A5C8Z376"/>
<comment type="pathway">
    <text evidence="5">Cofactor biosynthesis; coenzyme A biosynthesis; CoA from (R)-pantothenate: step 5/5.</text>
</comment>
<feature type="binding site" evidence="5">
    <location>
        <begin position="10"/>
        <end position="15"/>
    </location>
    <ligand>
        <name>ATP</name>
        <dbReference type="ChEBI" id="CHEBI:30616"/>
    </ligand>
</feature>
<dbReference type="GO" id="GO:0015937">
    <property type="term" value="P:coenzyme A biosynthetic process"/>
    <property type="evidence" value="ECO:0007669"/>
    <property type="project" value="UniProtKB-UniRule"/>
</dbReference>
<dbReference type="GO" id="GO:0004140">
    <property type="term" value="F:dephospho-CoA kinase activity"/>
    <property type="evidence" value="ECO:0007669"/>
    <property type="project" value="UniProtKB-UniRule"/>
</dbReference>
<dbReference type="EMBL" id="VKAD01000002">
    <property type="protein sequence ID" value="TXR52007.1"/>
    <property type="molecule type" value="Genomic_DNA"/>
</dbReference>
<evidence type="ECO:0000256" key="6">
    <source>
        <dbReference type="NCBIfam" id="TIGR00152"/>
    </source>
</evidence>
<comment type="caution">
    <text evidence="7">The sequence shown here is derived from an EMBL/GenBank/DDBJ whole genome shotgun (WGS) entry which is preliminary data.</text>
</comment>
<dbReference type="UniPathway" id="UPA00241">
    <property type="reaction ID" value="UER00356"/>
</dbReference>
<comment type="subcellular location">
    <subcellularLocation>
        <location evidence="5">Cytoplasm</location>
    </subcellularLocation>
</comment>
<keyword evidence="4 5" id="KW-0173">Coenzyme A biosynthesis</keyword>
<keyword evidence="3 5" id="KW-0067">ATP-binding</keyword>
<comment type="function">
    <text evidence="5">Catalyzes the phosphorylation of the 3'-hydroxyl group of dephosphocoenzyme A to form coenzyme A.</text>
</comment>
<evidence type="ECO:0000313" key="8">
    <source>
        <dbReference type="Proteomes" id="UP000321764"/>
    </source>
</evidence>
<comment type="catalytic activity">
    <reaction evidence="5">
        <text>3'-dephospho-CoA + ATP = ADP + CoA + H(+)</text>
        <dbReference type="Rhea" id="RHEA:18245"/>
        <dbReference type="ChEBI" id="CHEBI:15378"/>
        <dbReference type="ChEBI" id="CHEBI:30616"/>
        <dbReference type="ChEBI" id="CHEBI:57287"/>
        <dbReference type="ChEBI" id="CHEBI:57328"/>
        <dbReference type="ChEBI" id="CHEBI:456216"/>
        <dbReference type="EC" id="2.7.1.24"/>
    </reaction>
</comment>
<proteinExistence type="inferred from homology"/>
<name>A0A5C8Z376_9GAMM</name>
<evidence type="ECO:0000313" key="7">
    <source>
        <dbReference type="EMBL" id="TXR52007.1"/>
    </source>
</evidence>
<dbReference type="GO" id="GO:0005524">
    <property type="term" value="F:ATP binding"/>
    <property type="evidence" value="ECO:0007669"/>
    <property type="project" value="UniProtKB-UniRule"/>
</dbReference>
<comment type="similarity">
    <text evidence="1 5">Belongs to the CoaE family.</text>
</comment>
<protein>
    <recommendedName>
        <fullName evidence="5 6">Dephospho-CoA kinase</fullName>
        <ecNumber evidence="5 6">2.7.1.24</ecNumber>
    </recommendedName>
    <alternativeName>
        <fullName evidence="5">Dephosphocoenzyme A kinase</fullName>
    </alternativeName>
</protein>
<accession>A0A5C8Z376</accession>
<reference evidence="7 8" key="1">
    <citation type="submission" date="2019-07" db="EMBL/GenBank/DDBJ databases">
        <title>Reinekea sp. strain SSH23 genome sequencing and assembly.</title>
        <authorList>
            <person name="Kim I."/>
        </authorList>
    </citation>
    <scope>NUCLEOTIDE SEQUENCE [LARGE SCALE GENOMIC DNA]</scope>
    <source>
        <strain evidence="7 8">SSH23</strain>
    </source>
</reference>
<dbReference type="Pfam" id="PF01121">
    <property type="entry name" value="CoaE"/>
    <property type="match status" value="1"/>
</dbReference>
<dbReference type="Gene3D" id="3.40.50.300">
    <property type="entry name" value="P-loop containing nucleotide triphosphate hydrolases"/>
    <property type="match status" value="1"/>
</dbReference>
<dbReference type="OrthoDB" id="9812943at2"/>
<dbReference type="InterPro" id="IPR001977">
    <property type="entry name" value="Depp_CoAkinase"/>
</dbReference>
<keyword evidence="5 7" id="KW-0418">Kinase</keyword>
<keyword evidence="5" id="KW-0963">Cytoplasm</keyword>
<evidence type="ECO:0000256" key="4">
    <source>
        <dbReference type="ARBA" id="ARBA00022993"/>
    </source>
</evidence>
<dbReference type="RefSeq" id="WP_147714603.1">
    <property type="nucleotide sequence ID" value="NZ_VKAD01000002.1"/>
</dbReference>
<dbReference type="NCBIfam" id="TIGR00152">
    <property type="entry name" value="dephospho-CoA kinase"/>
    <property type="match status" value="1"/>
</dbReference>
<dbReference type="SUPFAM" id="SSF52540">
    <property type="entry name" value="P-loop containing nucleoside triphosphate hydrolases"/>
    <property type="match status" value="1"/>
</dbReference>
<dbReference type="PANTHER" id="PTHR10695">
    <property type="entry name" value="DEPHOSPHO-COA KINASE-RELATED"/>
    <property type="match status" value="1"/>
</dbReference>
<gene>
    <name evidence="5" type="primary">coaE</name>
    <name evidence="7" type="ORF">FME95_11345</name>
</gene>
<evidence type="ECO:0000256" key="3">
    <source>
        <dbReference type="ARBA" id="ARBA00022840"/>
    </source>
</evidence>
<organism evidence="7 8">
    <name type="scientific">Reinekea thalattae</name>
    <dbReference type="NCBI Taxonomy" id="2593301"/>
    <lineage>
        <taxon>Bacteria</taxon>
        <taxon>Pseudomonadati</taxon>
        <taxon>Pseudomonadota</taxon>
        <taxon>Gammaproteobacteria</taxon>
        <taxon>Oceanospirillales</taxon>
        <taxon>Saccharospirillaceae</taxon>
        <taxon>Reinekea</taxon>
    </lineage>
</organism>
<evidence type="ECO:0000256" key="5">
    <source>
        <dbReference type="HAMAP-Rule" id="MF_00376"/>
    </source>
</evidence>
<dbReference type="HAMAP" id="MF_00376">
    <property type="entry name" value="Dephospho_CoA_kinase"/>
    <property type="match status" value="1"/>
</dbReference>
<dbReference type="Proteomes" id="UP000321764">
    <property type="component" value="Unassembled WGS sequence"/>
</dbReference>
<dbReference type="GO" id="GO:0005737">
    <property type="term" value="C:cytoplasm"/>
    <property type="evidence" value="ECO:0007669"/>
    <property type="project" value="UniProtKB-SubCell"/>
</dbReference>
<dbReference type="EC" id="2.7.1.24" evidence="5 6"/>
<dbReference type="PROSITE" id="PS51219">
    <property type="entry name" value="DPCK"/>
    <property type="match status" value="1"/>
</dbReference>